<evidence type="ECO:0000256" key="1">
    <source>
        <dbReference type="SAM" id="MobiDB-lite"/>
    </source>
</evidence>
<dbReference type="EMBL" id="CP033969">
    <property type="protein sequence ID" value="AZG13375.1"/>
    <property type="molecule type" value="Genomic_DNA"/>
</dbReference>
<proteinExistence type="predicted"/>
<protein>
    <submittedName>
        <fullName evidence="2">Uncharacterized protein</fullName>
    </submittedName>
</protein>
<dbReference type="NCBIfam" id="NF041023">
    <property type="entry name" value="PP0621_fam"/>
    <property type="match status" value="1"/>
</dbReference>
<accession>A0A3G8GZE3</accession>
<evidence type="ECO:0000313" key="3">
    <source>
        <dbReference type="Proteomes" id="UP000270411"/>
    </source>
</evidence>
<reference evidence="3" key="1">
    <citation type="submission" date="2018-11" db="EMBL/GenBank/DDBJ databases">
        <title>FDA dAtabase for Regulatory Grade micrObial Sequences (FDA-ARGOS): Supporting development and validation of Infectious Disease Dx tests.</title>
        <authorList>
            <person name="Goldberg B."/>
            <person name="Campos J."/>
            <person name="Tallon L."/>
            <person name="Sadzewicz L."/>
            <person name="Zhao X."/>
            <person name="Vavikolanu K."/>
            <person name="Mehta A."/>
            <person name="Aluvathingal J."/>
            <person name="Nadendla S."/>
            <person name="Geyer C."/>
            <person name="Nandy P."/>
            <person name="Yan Y."/>
            <person name="Sichtig H."/>
        </authorList>
    </citation>
    <scope>NUCLEOTIDE SEQUENCE [LARGE SCALE GENOMIC DNA]</scope>
    <source>
        <strain evidence="3">FDAARGOS_614</strain>
    </source>
</reference>
<feature type="region of interest" description="Disordered" evidence="1">
    <location>
        <begin position="27"/>
        <end position="49"/>
    </location>
</feature>
<dbReference type="InterPro" id="IPR049708">
    <property type="entry name" value="PP0621-like"/>
</dbReference>
<dbReference type="KEGG" id="cpau:EHF44_07915"/>
<gene>
    <name evidence="2" type="ORF">EHF44_07915</name>
</gene>
<name>A0A3G8GZE3_9BURK</name>
<feature type="compositionally biased region" description="Basic and acidic residues" evidence="1">
    <location>
        <begin position="35"/>
        <end position="44"/>
    </location>
</feature>
<dbReference type="OrthoDB" id="9814432at2"/>
<organism evidence="2 3">
    <name type="scientific">Cupriavidus pauculus</name>
    <dbReference type="NCBI Taxonomy" id="82633"/>
    <lineage>
        <taxon>Bacteria</taxon>
        <taxon>Pseudomonadati</taxon>
        <taxon>Pseudomonadota</taxon>
        <taxon>Betaproteobacteria</taxon>
        <taxon>Burkholderiales</taxon>
        <taxon>Burkholderiaceae</taxon>
        <taxon>Cupriavidus</taxon>
    </lineage>
</organism>
<dbReference type="RefSeq" id="WP_124683234.1">
    <property type="nucleotide sequence ID" value="NZ_CP033969.1"/>
</dbReference>
<sequence>MARIFLLLAVVLGILWWLRARASAQRGDEQAQAQARREAARADGADGSSEPMVQCAQCGVHLPGSDAIAWHGLHYCRRSHLPDSAGEGGA</sequence>
<dbReference type="Proteomes" id="UP000270411">
    <property type="component" value="Chromosome 1"/>
</dbReference>
<dbReference type="AlphaFoldDB" id="A0A3G8GZE3"/>
<evidence type="ECO:0000313" key="2">
    <source>
        <dbReference type="EMBL" id="AZG13375.1"/>
    </source>
</evidence>